<dbReference type="SUPFAM" id="SSF58069">
    <property type="entry name" value="Virus ectodomain"/>
    <property type="match status" value="1"/>
</dbReference>
<dbReference type="Gene3D" id="1.10.287.210">
    <property type="match status" value="1"/>
</dbReference>
<dbReference type="EMBL" id="VXAF01002005">
    <property type="protein sequence ID" value="NXJ58748.1"/>
    <property type="molecule type" value="Genomic_DNA"/>
</dbReference>
<dbReference type="InterPro" id="IPR005166">
    <property type="entry name" value="RSV_p95_env"/>
</dbReference>
<evidence type="ECO:0000313" key="3">
    <source>
        <dbReference type="Proteomes" id="UP000519115"/>
    </source>
</evidence>
<feature type="non-terminal residue" evidence="2">
    <location>
        <position position="1"/>
    </location>
</feature>
<dbReference type="Proteomes" id="UP000519115">
    <property type="component" value="Unassembled WGS sequence"/>
</dbReference>
<keyword evidence="1" id="KW-1133">Transmembrane helix</keyword>
<dbReference type="Pfam" id="PF03708">
    <property type="entry name" value="Avian_gp85"/>
    <property type="match status" value="1"/>
</dbReference>
<dbReference type="AlphaFoldDB" id="A0A7L0CHQ2"/>
<proteinExistence type="predicted"/>
<gene>
    <name evidence="2" type="primary">Ervpablb1</name>
    <name evidence="2" type="ORF">SPITYR_R16081</name>
</gene>
<accession>A0A7L0CHQ2</accession>
<dbReference type="InterPro" id="IPR018154">
    <property type="entry name" value="TLV/ENV_coat_polyprotein"/>
</dbReference>
<feature type="transmembrane region" description="Helical" evidence="1">
    <location>
        <begin position="212"/>
        <end position="230"/>
    </location>
</feature>
<keyword evidence="1" id="KW-0812">Transmembrane</keyword>
<dbReference type="PANTHER" id="PTHR10424">
    <property type="entry name" value="VIRAL ENVELOPE PROTEIN"/>
    <property type="match status" value="1"/>
</dbReference>
<keyword evidence="3" id="KW-1185">Reference proteome</keyword>
<comment type="caution">
    <text evidence="2">The sequence shown here is derived from an EMBL/GenBank/DDBJ whole genome shotgun (WGS) entry which is preliminary data.</text>
</comment>
<sequence>LWNNNTPKALPPNVFLICGDRAWQGIPKNAYGGPCYLGKLTLFAPHQRDWLNLTKITHRVKRSAFLDESCRDDVQLWSVTANIFATAFFPGLAAAQALKQLERLACWSVKQANVTTDVLSQLLHDQDSLRHAFLQNRAAIDFLLLAHGHGCEDIEGMCCFNLSDHSVSIHKKLAWLESHTQKVVKNVNPFDDWLKSVFGGLSPWLLSLLKEGLRFIGIILLILIILRVAYT</sequence>
<name>A0A7L0CHQ2_9AVES</name>
<feature type="non-terminal residue" evidence="2">
    <location>
        <position position="231"/>
    </location>
</feature>
<reference evidence="2 3" key="1">
    <citation type="submission" date="2019-09" db="EMBL/GenBank/DDBJ databases">
        <title>Bird 10,000 Genomes (B10K) Project - Family phase.</title>
        <authorList>
            <person name="Zhang G."/>
        </authorList>
    </citation>
    <scope>NUCLEOTIDE SEQUENCE [LARGE SCALE GENOMIC DNA]</scope>
    <source>
        <strain evidence="2">B10K-DU-007-42</strain>
        <tissue evidence="2">Muscle</tissue>
    </source>
</reference>
<evidence type="ECO:0000256" key="1">
    <source>
        <dbReference type="SAM" id="Phobius"/>
    </source>
</evidence>
<dbReference type="CDD" id="cd09949">
    <property type="entry name" value="RSV-like_HR1-HR2"/>
    <property type="match status" value="1"/>
</dbReference>
<dbReference type="Pfam" id="PF00429">
    <property type="entry name" value="TLV_coat"/>
    <property type="match status" value="1"/>
</dbReference>
<evidence type="ECO:0000313" key="2">
    <source>
        <dbReference type="EMBL" id="NXJ58748.1"/>
    </source>
</evidence>
<keyword evidence="1" id="KW-0472">Membrane</keyword>
<organism evidence="2 3">
    <name type="scientific">Spizaetus tyrannus</name>
    <name type="common">black hawk-eagle</name>
    <dbReference type="NCBI Taxonomy" id="252798"/>
    <lineage>
        <taxon>Eukaryota</taxon>
        <taxon>Metazoa</taxon>
        <taxon>Chordata</taxon>
        <taxon>Craniata</taxon>
        <taxon>Vertebrata</taxon>
        <taxon>Euteleostomi</taxon>
        <taxon>Archelosauria</taxon>
        <taxon>Archosauria</taxon>
        <taxon>Dinosauria</taxon>
        <taxon>Saurischia</taxon>
        <taxon>Theropoda</taxon>
        <taxon>Coelurosauria</taxon>
        <taxon>Aves</taxon>
        <taxon>Neognathae</taxon>
        <taxon>Neoaves</taxon>
        <taxon>Telluraves</taxon>
        <taxon>Accipitrimorphae</taxon>
        <taxon>Accipitriformes</taxon>
        <taxon>Accipitridae</taxon>
        <taxon>Accipitrinae</taxon>
        <taxon>Spizaetus</taxon>
    </lineage>
</organism>
<protein>
    <submittedName>
        <fullName evidence="2">ERB1 protein</fullName>
    </submittedName>
</protein>
<dbReference type="PANTHER" id="PTHR10424:SF8">
    <property type="entry name" value="ENDOGENOUS RETROVIRUS GROUP PABLB MEMBER 1 ENV POLYPROTEIN"/>
    <property type="match status" value="1"/>
</dbReference>